<dbReference type="PANTHER" id="PTHR24300">
    <property type="entry name" value="CYTOCHROME P450 508A4-RELATED"/>
    <property type="match status" value="1"/>
</dbReference>
<dbReference type="GO" id="GO:0004497">
    <property type="term" value="F:monooxygenase activity"/>
    <property type="evidence" value="ECO:0007669"/>
    <property type="project" value="UniProtKB-KW"/>
</dbReference>
<evidence type="ECO:0000313" key="10">
    <source>
        <dbReference type="EMBL" id="KAK7500179.1"/>
    </source>
</evidence>
<feature type="binding site" description="axial binding residue" evidence="7">
    <location>
        <position position="442"/>
    </location>
    <ligand>
        <name>heme</name>
        <dbReference type="ChEBI" id="CHEBI:30413"/>
    </ligand>
    <ligandPart>
        <name>Fe</name>
        <dbReference type="ChEBI" id="CHEBI:18248"/>
    </ligandPart>
</feature>
<dbReference type="PROSITE" id="PS00086">
    <property type="entry name" value="CYTOCHROME_P450"/>
    <property type="match status" value="1"/>
</dbReference>
<comment type="cofactor">
    <cofactor evidence="1 7">
        <name>heme</name>
        <dbReference type="ChEBI" id="CHEBI:30413"/>
    </cofactor>
</comment>
<keyword evidence="6 8" id="KW-0503">Monooxygenase</keyword>
<dbReference type="SUPFAM" id="SSF48264">
    <property type="entry name" value="Cytochrome P450"/>
    <property type="match status" value="1"/>
</dbReference>
<evidence type="ECO:0000256" key="9">
    <source>
        <dbReference type="SAM" id="Phobius"/>
    </source>
</evidence>
<dbReference type="InterPro" id="IPR017972">
    <property type="entry name" value="Cyt_P450_CS"/>
</dbReference>
<proteinExistence type="inferred from homology"/>
<dbReference type="AlphaFoldDB" id="A0ABD0LKX7"/>
<keyword evidence="11" id="KW-1185">Reference proteome</keyword>
<evidence type="ECO:0008006" key="12">
    <source>
        <dbReference type="Google" id="ProtNLM"/>
    </source>
</evidence>
<dbReference type="Gene3D" id="1.10.630.10">
    <property type="entry name" value="Cytochrome P450"/>
    <property type="match status" value="1"/>
</dbReference>
<dbReference type="InterPro" id="IPR001128">
    <property type="entry name" value="Cyt_P450"/>
</dbReference>
<evidence type="ECO:0000256" key="7">
    <source>
        <dbReference type="PIRSR" id="PIRSR602401-1"/>
    </source>
</evidence>
<sequence length="497" mass="56099">MSVAALGLDPTSLLATAVFVLSLIWWLSTRPPPGLPPGPGPALPFLGHLHLVKQDPRPQFRQWRRQYGDVFSMYIGSQLVVILNGYKVIKEALIKQADVFSDRPQVPLFSHVNLGEGLLSGSGPLWKATRTTSLNILRQFGMGKNLLAQKLQEEINEYLKVIASKKGQPFDILRLTQNSVSNNICSIIFGKRFEYDDPVFQEYLQALEVVLGTLSPTCVPLLFPSVRFIPGDPFHARKAISCIRTVMDKFIGPSIETHRRAYEEGSEDDFINAYIRQMKLHKSGLLATNEEKEFPRTITDLFAAGTETTTTSIRWTIVYFLHHPDVQEKCYQEVLKVVGTGRQPDIRDKPEMTYLQATIMEVLRIANVVPLSVLHATSGDVTFSGYHIPEGSYVVVNLDSVLHDREVWGDPDEFRPERFIGPDGKLIKRDEFIPFSTGRRVCLGEALAKMELLLYLANMIQRFRFLPPEDGRLPSLKSILGSASYPKPFDVRFVPRE</sequence>
<dbReference type="InterPro" id="IPR036396">
    <property type="entry name" value="Cyt_P450_sf"/>
</dbReference>
<dbReference type="PRINTS" id="PR00463">
    <property type="entry name" value="EP450I"/>
</dbReference>
<accession>A0ABD0LKX7</accession>
<dbReference type="Proteomes" id="UP001519460">
    <property type="component" value="Unassembled WGS sequence"/>
</dbReference>
<evidence type="ECO:0000256" key="1">
    <source>
        <dbReference type="ARBA" id="ARBA00001971"/>
    </source>
</evidence>
<evidence type="ECO:0000313" key="11">
    <source>
        <dbReference type="Proteomes" id="UP001519460"/>
    </source>
</evidence>
<dbReference type="InterPro" id="IPR050182">
    <property type="entry name" value="Cytochrome_P450_fam2"/>
</dbReference>
<keyword evidence="9" id="KW-1133">Transmembrane helix</keyword>
<dbReference type="FunFam" id="1.10.630.10:FF:000036">
    <property type="entry name" value="CYtochrome P450 family"/>
    <property type="match status" value="1"/>
</dbReference>
<gene>
    <name evidence="10" type="ORF">BaRGS_00008726</name>
</gene>
<keyword evidence="9" id="KW-0812">Transmembrane</keyword>
<keyword evidence="7 8" id="KW-0349">Heme</keyword>
<organism evidence="10 11">
    <name type="scientific">Batillaria attramentaria</name>
    <dbReference type="NCBI Taxonomy" id="370345"/>
    <lineage>
        <taxon>Eukaryota</taxon>
        <taxon>Metazoa</taxon>
        <taxon>Spiralia</taxon>
        <taxon>Lophotrochozoa</taxon>
        <taxon>Mollusca</taxon>
        <taxon>Gastropoda</taxon>
        <taxon>Caenogastropoda</taxon>
        <taxon>Sorbeoconcha</taxon>
        <taxon>Cerithioidea</taxon>
        <taxon>Batillariidae</taxon>
        <taxon>Batillaria</taxon>
    </lineage>
</organism>
<keyword evidence="5 7" id="KW-0408">Iron</keyword>
<dbReference type="PRINTS" id="PR00385">
    <property type="entry name" value="P450"/>
</dbReference>
<dbReference type="PANTHER" id="PTHR24300:SF403">
    <property type="entry name" value="CYTOCHROME P450 306A1"/>
    <property type="match status" value="1"/>
</dbReference>
<keyword evidence="9" id="KW-0472">Membrane</keyword>
<keyword evidence="3 7" id="KW-0479">Metal-binding</keyword>
<dbReference type="InterPro" id="IPR002401">
    <property type="entry name" value="Cyt_P450_E_grp-I"/>
</dbReference>
<evidence type="ECO:0000256" key="3">
    <source>
        <dbReference type="ARBA" id="ARBA00022723"/>
    </source>
</evidence>
<keyword evidence="4 8" id="KW-0560">Oxidoreductase</keyword>
<evidence type="ECO:0000256" key="5">
    <source>
        <dbReference type="ARBA" id="ARBA00023004"/>
    </source>
</evidence>
<evidence type="ECO:0000256" key="4">
    <source>
        <dbReference type="ARBA" id="ARBA00023002"/>
    </source>
</evidence>
<dbReference type="GO" id="GO:0046872">
    <property type="term" value="F:metal ion binding"/>
    <property type="evidence" value="ECO:0007669"/>
    <property type="project" value="UniProtKB-KW"/>
</dbReference>
<dbReference type="EMBL" id="JACVVK020000039">
    <property type="protein sequence ID" value="KAK7500179.1"/>
    <property type="molecule type" value="Genomic_DNA"/>
</dbReference>
<evidence type="ECO:0000256" key="6">
    <source>
        <dbReference type="ARBA" id="ARBA00023033"/>
    </source>
</evidence>
<feature type="transmembrane region" description="Helical" evidence="9">
    <location>
        <begin position="12"/>
        <end position="28"/>
    </location>
</feature>
<protein>
    <recommendedName>
        <fullName evidence="12">Cytochrome P450</fullName>
    </recommendedName>
</protein>
<evidence type="ECO:0000256" key="2">
    <source>
        <dbReference type="ARBA" id="ARBA00010617"/>
    </source>
</evidence>
<comment type="caution">
    <text evidence="10">The sequence shown here is derived from an EMBL/GenBank/DDBJ whole genome shotgun (WGS) entry which is preliminary data.</text>
</comment>
<comment type="similarity">
    <text evidence="2 8">Belongs to the cytochrome P450 family.</text>
</comment>
<reference evidence="10 11" key="1">
    <citation type="journal article" date="2023" name="Sci. Data">
        <title>Genome assembly of the Korean intertidal mud-creeper Batillaria attramentaria.</title>
        <authorList>
            <person name="Patra A.K."/>
            <person name="Ho P.T."/>
            <person name="Jun S."/>
            <person name="Lee S.J."/>
            <person name="Kim Y."/>
            <person name="Won Y.J."/>
        </authorList>
    </citation>
    <scope>NUCLEOTIDE SEQUENCE [LARGE SCALE GENOMIC DNA]</scope>
    <source>
        <strain evidence="10">Wonlab-2016</strain>
    </source>
</reference>
<dbReference type="Pfam" id="PF00067">
    <property type="entry name" value="p450"/>
    <property type="match status" value="1"/>
</dbReference>
<name>A0ABD0LKX7_9CAEN</name>
<evidence type="ECO:0000256" key="8">
    <source>
        <dbReference type="RuleBase" id="RU000461"/>
    </source>
</evidence>